<accession>A0ABN7W765</accession>
<proteinExistence type="predicted"/>
<dbReference type="Proteomes" id="UP000789901">
    <property type="component" value="Unassembled WGS sequence"/>
</dbReference>
<reference evidence="1 2" key="1">
    <citation type="submission" date="2021-06" db="EMBL/GenBank/DDBJ databases">
        <authorList>
            <person name="Kallberg Y."/>
            <person name="Tangrot J."/>
            <person name="Rosling A."/>
        </authorList>
    </citation>
    <scope>NUCLEOTIDE SEQUENCE [LARGE SCALE GENOMIC DNA]</scope>
    <source>
        <strain evidence="1 2">120-4 pot B 10/14</strain>
    </source>
</reference>
<gene>
    <name evidence="1" type="ORF">GMARGA_LOCUS27150</name>
</gene>
<evidence type="ECO:0000313" key="2">
    <source>
        <dbReference type="Proteomes" id="UP000789901"/>
    </source>
</evidence>
<evidence type="ECO:0000313" key="1">
    <source>
        <dbReference type="EMBL" id="CAG8818807.1"/>
    </source>
</evidence>
<feature type="non-terminal residue" evidence="1">
    <location>
        <position position="59"/>
    </location>
</feature>
<protein>
    <submittedName>
        <fullName evidence="1">30444_t:CDS:1</fullName>
    </submittedName>
</protein>
<name>A0ABN7W765_GIGMA</name>
<dbReference type="EMBL" id="CAJVQB010032781">
    <property type="protein sequence ID" value="CAG8818807.1"/>
    <property type="molecule type" value="Genomic_DNA"/>
</dbReference>
<sequence length="59" mass="6680">MTKFGNSDHLLMTCMLSSKAITYGSPIWKLDKEIFGNEPLVKELKAKLELENAAKHWDG</sequence>
<comment type="caution">
    <text evidence="1">The sequence shown here is derived from an EMBL/GenBank/DDBJ whole genome shotgun (WGS) entry which is preliminary data.</text>
</comment>
<keyword evidence="2" id="KW-1185">Reference proteome</keyword>
<organism evidence="1 2">
    <name type="scientific">Gigaspora margarita</name>
    <dbReference type="NCBI Taxonomy" id="4874"/>
    <lineage>
        <taxon>Eukaryota</taxon>
        <taxon>Fungi</taxon>
        <taxon>Fungi incertae sedis</taxon>
        <taxon>Mucoromycota</taxon>
        <taxon>Glomeromycotina</taxon>
        <taxon>Glomeromycetes</taxon>
        <taxon>Diversisporales</taxon>
        <taxon>Gigasporaceae</taxon>
        <taxon>Gigaspora</taxon>
    </lineage>
</organism>